<name>A0ACB8QM98_9AGAM</name>
<accession>A0ACB8QM98</accession>
<dbReference type="Proteomes" id="UP000814128">
    <property type="component" value="Unassembled WGS sequence"/>
</dbReference>
<gene>
    <name evidence="1" type="ORF">K488DRAFT_85579</name>
</gene>
<keyword evidence="1" id="KW-0378">Hydrolase</keyword>
<dbReference type="EMBL" id="MU273537">
    <property type="protein sequence ID" value="KAI0032755.1"/>
    <property type="molecule type" value="Genomic_DNA"/>
</dbReference>
<comment type="caution">
    <text evidence="1">The sequence shown here is derived from an EMBL/GenBank/DDBJ whole genome shotgun (WGS) entry which is preliminary data.</text>
</comment>
<protein>
    <submittedName>
        <fullName evidence="1">Isochorismatase hydrolase</fullName>
    </submittedName>
</protein>
<evidence type="ECO:0000313" key="1">
    <source>
        <dbReference type="EMBL" id="KAI0032755.1"/>
    </source>
</evidence>
<evidence type="ECO:0000313" key="2">
    <source>
        <dbReference type="Proteomes" id="UP000814128"/>
    </source>
</evidence>
<proteinExistence type="predicted"/>
<reference evidence="1" key="1">
    <citation type="submission" date="2021-02" db="EMBL/GenBank/DDBJ databases">
        <authorList>
            <consortium name="DOE Joint Genome Institute"/>
            <person name="Ahrendt S."/>
            <person name="Looney B.P."/>
            <person name="Miyauchi S."/>
            <person name="Morin E."/>
            <person name="Drula E."/>
            <person name="Courty P.E."/>
            <person name="Chicoki N."/>
            <person name="Fauchery L."/>
            <person name="Kohler A."/>
            <person name="Kuo A."/>
            <person name="Labutti K."/>
            <person name="Pangilinan J."/>
            <person name="Lipzen A."/>
            <person name="Riley R."/>
            <person name="Andreopoulos W."/>
            <person name="He G."/>
            <person name="Johnson J."/>
            <person name="Barry K.W."/>
            <person name="Grigoriev I.V."/>
            <person name="Nagy L."/>
            <person name="Hibbett D."/>
            <person name="Henrissat B."/>
            <person name="Matheny P.B."/>
            <person name="Labbe J."/>
            <person name="Martin F."/>
        </authorList>
    </citation>
    <scope>NUCLEOTIDE SEQUENCE</scope>
    <source>
        <strain evidence="1">EC-137</strain>
    </source>
</reference>
<organism evidence="1 2">
    <name type="scientific">Vararia minispora EC-137</name>
    <dbReference type="NCBI Taxonomy" id="1314806"/>
    <lineage>
        <taxon>Eukaryota</taxon>
        <taxon>Fungi</taxon>
        <taxon>Dikarya</taxon>
        <taxon>Basidiomycota</taxon>
        <taxon>Agaricomycotina</taxon>
        <taxon>Agaricomycetes</taxon>
        <taxon>Russulales</taxon>
        <taxon>Lachnocladiaceae</taxon>
        <taxon>Vararia</taxon>
    </lineage>
</organism>
<sequence>MSLAVPIHDQPILGMTTRPRVGVAKEYGNASEFWVEYPSGLVDVSRKVHLPAEGEANEPPRVAGLLDIAVDGDRVVRLNPTATAYVIVDMQNFFLHPDMRVHPTGLACVDPILKSASALREKGVKILWVNWGLTDHELETIPPSLVRGFQKSGRGGFGAEIPGGWGRLLMRGARNSELYGPLQDAYVQGEKAGTDVWIHKNRMSGLWGYQTALDLYLRESGIKTLFVAGVNADQCVLGTMVDAYYRGYDLIVVKDGIATTSPEGGLENVIYNAGSGYGFTTDSTRVAQASE</sequence>
<reference evidence="1" key="2">
    <citation type="journal article" date="2022" name="New Phytol.">
        <title>Evolutionary transition to the ectomycorrhizal habit in the genomes of a hyperdiverse lineage of mushroom-forming fungi.</title>
        <authorList>
            <person name="Looney B."/>
            <person name="Miyauchi S."/>
            <person name="Morin E."/>
            <person name="Drula E."/>
            <person name="Courty P.E."/>
            <person name="Kohler A."/>
            <person name="Kuo A."/>
            <person name="LaButti K."/>
            <person name="Pangilinan J."/>
            <person name="Lipzen A."/>
            <person name="Riley R."/>
            <person name="Andreopoulos W."/>
            <person name="He G."/>
            <person name="Johnson J."/>
            <person name="Nolan M."/>
            <person name="Tritt A."/>
            <person name="Barry K.W."/>
            <person name="Grigoriev I.V."/>
            <person name="Nagy L.G."/>
            <person name="Hibbett D."/>
            <person name="Henrissat B."/>
            <person name="Matheny P.B."/>
            <person name="Labbe J."/>
            <person name="Martin F.M."/>
        </authorList>
    </citation>
    <scope>NUCLEOTIDE SEQUENCE</scope>
    <source>
        <strain evidence="1">EC-137</strain>
    </source>
</reference>
<keyword evidence="2" id="KW-1185">Reference proteome</keyword>